<reference evidence="2" key="2">
    <citation type="submission" date="2018-05" db="EMBL/GenBank/DDBJ databases">
        <title>OpunRS2 (Oryza punctata Reference Sequence Version 2).</title>
        <authorList>
            <person name="Zhang J."/>
            <person name="Kudrna D."/>
            <person name="Lee S."/>
            <person name="Talag J."/>
            <person name="Welchert J."/>
            <person name="Wing R.A."/>
        </authorList>
    </citation>
    <scope>NUCLEOTIDE SEQUENCE [LARGE SCALE GENOMIC DNA]</scope>
</reference>
<sequence>MALGQEELSHLLVVRMLELKACSHLGVPSVHPLDPGQSNEHLRLVLVRGLDCDADDSFLESVFLPFADGEALHDKISEPTTASTSISSRTSFRSIFQTSSAIASPRNRPLEMNVELSEPEKQLACAGTASTSSEISEEEAPQDTIAEPTTTSARIDPRTDLRRGNTQKLMFSLNAKTSLEEAASIHAILEENGIFLESVFFPLRNVEVSGTEKRSARAGTTSTCSDIREEEAAQDKIAEPVMSLATMDPRIALRRGSDQKLASVNLRTALKEAASHAHLIVNDPSNHWLSHVMLFVLSKKLPRSEGKEGKEKAANLSKDRIIWAIQKIVVPVPLCFIMSLLRVYVISAEEIQDELQSVSIQHEVEDSVIWKLTANGECAVSSAYNLLFMTTVKCPFGESIWKTREVLPLARCEGQMSDGGQFKQARMASRTYMPSLPV</sequence>
<dbReference type="HOGENOM" id="CLU_626109_0_0_1"/>
<evidence type="ECO:0000313" key="3">
    <source>
        <dbReference type="Proteomes" id="UP000026962"/>
    </source>
</evidence>
<organism evidence="2">
    <name type="scientific">Oryza punctata</name>
    <name type="common">Red rice</name>
    <dbReference type="NCBI Taxonomy" id="4537"/>
    <lineage>
        <taxon>Eukaryota</taxon>
        <taxon>Viridiplantae</taxon>
        <taxon>Streptophyta</taxon>
        <taxon>Embryophyta</taxon>
        <taxon>Tracheophyta</taxon>
        <taxon>Spermatophyta</taxon>
        <taxon>Magnoliopsida</taxon>
        <taxon>Liliopsida</taxon>
        <taxon>Poales</taxon>
        <taxon>Poaceae</taxon>
        <taxon>BOP clade</taxon>
        <taxon>Oryzoideae</taxon>
        <taxon>Oryzeae</taxon>
        <taxon>Oryzinae</taxon>
        <taxon>Oryza</taxon>
    </lineage>
</organism>
<accession>A0A0E0JQ44</accession>
<evidence type="ECO:0000313" key="2">
    <source>
        <dbReference type="EnsemblPlants" id="OPUNC01G33740.1"/>
    </source>
</evidence>
<feature type="region of interest" description="Disordered" evidence="1">
    <location>
        <begin position="129"/>
        <end position="157"/>
    </location>
</feature>
<name>A0A0E0JQ44_ORYPU</name>
<dbReference type="Gramene" id="OPUNC01G33740.1">
    <property type="protein sequence ID" value="OPUNC01G33740.1"/>
    <property type="gene ID" value="OPUNC01G33740"/>
</dbReference>
<dbReference type="AlphaFoldDB" id="A0A0E0JQ44"/>
<dbReference type="Proteomes" id="UP000026962">
    <property type="component" value="Chromosome 1"/>
</dbReference>
<protein>
    <submittedName>
        <fullName evidence="2">Uncharacterized protein</fullName>
    </submittedName>
</protein>
<proteinExistence type="predicted"/>
<evidence type="ECO:0000256" key="1">
    <source>
        <dbReference type="SAM" id="MobiDB-lite"/>
    </source>
</evidence>
<keyword evidence="3" id="KW-1185">Reference proteome</keyword>
<dbReference type="EnsemblPlants" id="OPUNC01G33740.1">
    <property type="protein sequence ID" value="OPUNC01G33740.1"/>
    <property type="gene ID" value="OPUNC01G33740"/>
</dbReference>
<reference evidence="2" key="1">
    <citation type="submission" date="2015-04" db="UniProtKB">
        <authorList>
            <consortium name="EnsemblPlants"/>
        </authorList>
    </citation>
    <scope>IDENTIFICATION</scope>
</reference>